<dbReference type="Proteomes" id="UP000184164">
    <property type="component" value="Unassembled WGS sequence"/>
</dbReference>
<name>A0A1M4XP51_9BACT</name>
<gene>
    <name evidence="2" type="ORF">SAMN05444274_10370</name>
</gene>
<dbReference type="STRING" id="1484053.SAMN05444274_10370"/>
<evidence type="ECO:0008006" key="4">
    <source>
        <dbReference type="Google" id="ProtNLM"/>
    </source>
</evidence>
<proteinExistence type="predicted"/>
<sequence length="125" mass="13772">MKKLLLFMMLAFMATTISYANNASSHDDVLGEWKFESPNAPYGYNSGAIIIKEKDGALAGEIKFSDGTKVELKDILLEEGVLKFGINVEYNYVLVKATIEGNMMKGTANSPDGKLPFEAKKVEKQ</sequence>
<evidence type="ECO:0000313" key="2">
    <source>
        <dbReference type="EMBL" id="SHE95210.1"/>
    </source>
</evidence>
<dbReference type="AlphaFoldDB" id="A0A1M4XP51"/>
<evidence type="ECO:0000313" key="3">
    <source>
        <dbReference type="Proteomes" id="UP000184164"/>
    </source>
</evidence>
<evidence type="ECO:0000256" key="1">
    <source>
        <dbReference type="SAM" id="SignalP"/>
    </source>
</evidence>
<dbReference type="EMBL" id="FQUM01000003">
    <property type="protein sequence ID" value="SHE95210.1"/>
    <property type="molecule type" value="Genomic_DNA"/>
</dbReference>
<keyword evidence="1" id="KW-0732">Signal</keyword>
<feature type="signal peptide" evidence="1">
    <location>
        <begin position="1"/>
        <end position="20"/>
    </location>
</feature>
<dbReference type="OrthoDB" id="956225at2"/>
<accession>A0A1M4XP51</accession>
<protein>
    <recommendedName>
        <fullName evidence="4">Extracellular endo-alpha-(1-&gt;5)-L-arabinanase C-terminal domain-containing protein</fullName>
    </recommendedName>
</protein>
<reference evidence="2 3" key="1">
    <citation type="submission" date="2016-11" db="EMBL/GenBank/DDBJ databases">
        <authorList>
            <person name="Jaros S."/>
            <person name="Januszkiewicz K."/>
            <person name="Wedrychowicz H."/>
        </authorList>
    </citation>
    <scope>NUCLEOTIDE SEQUENCE [LARGE SCALE GENOMIC DNA]</scope>
    <source>
        <strain evidence="2 3">DSM 26910</strain>
    </source>
</reference>
<keyword evidence="3" id="KW-1185">Reference proteome</keyword>
<organism evidence="2 3">
    <name type="scientific">Mariniphaga anaerophila</name>
    <dbReference type="NCBI Taxonomy" id="1484053"/>
    <lineage>
        <taxon>Bacteria</taxon>
        <taxon>Pseudomonadati</taxon>
        <taxon>Bacteroidota</taxon>
        <taxon>Bacteroidia</taxon>
        <taxon>Marinilabiliales</taxon>
        <taxon>Prolixibacteraceae</taxon>
        <taxon>Mariniphaga</taxon>
    </lineage>
</organism>
<dbReference type="RefSeq" id="WP_073000032.1">
    <property type="nucleotide sequence ID" value="NZ_FQUM01000003.1"/>
</dbReference>
<feature type="chain" id="PRO_5012477155" description="Extracellular endo-alpha-(1-&gt;5)-L-arabinanase C-terminal domain-containing protein" evidence="1">
    <location>
        <begin position="21"/>
        <end position="125"/>
    </location>
</feature>